<dbReference type="EMBL" id="CAJVCH010084537">
    <property type="protein sequence ID" value="CAG7721922.1"/>
    <property type="molecule type" value="Genomic_DNA"/>
</dbReference>
<dbReference type="Proteomes" id="UP000708208">
    <property type="component" value="Unassembled WGS sequence"/>
</dbReference>
<dbReference type="InterPro" id="IPR004088">
    <property type="entry name" value="KH_dom_type_1"/>
</dbReference>
<sequence length="41" mass="4598">VFIGKLGSNIKQIQKDSNTLMHLNDEVLDNGDRICVIRGSR</sequence>
<accession>A0A8J2NX38</accession>
<gene>
    <name evidence="3" type="ORF">AFUS01_LOCUS11107</name>
</gene>
<dbReference type="Pfam" id="PF00013">
    <property type="entry name" value="KH_1"/>
    <property type="match status" value="1"/>
</dbReference>
<protein>
    <recommendedName>
        <fullName evidence="2">K Homology domain-containing protein</fullName>
    </recommendedName>
</protein>
<dbReference type="GO" id="GO:0003723">
    <property type="term" value="F:RNA binding"/>
    <property type="evidence" value="ECO:0007669"/>
    <property type="project" value="UniProtKB-UniRule"/>
</dbReference>
<dbReference type="PROSITE" id="PS50084">
    <property type="entry name" value="KH_TYPE_1"/>
    <property type="match status" value="1"/>
</dbReference>
<feature type="non-terminal residue" evidence="3">
    <location>
        <position position="41"/>
    </location>
</feature>
<name>A0A8J2NX38_9HEXA</name>
<dbReference type="AlphaFoldDB" id="A0A8J2NX38"/>
<feature type="domain" description="K Homology" evidence="2">
    <location>
        <begin position="3"/>
        <end position="40"/>
    </location>
</feature>
<dbReference type="CDD" id="cd00105">
    <property type="entry name" value="KH-I"/>
    <property type="match status" value="1"/>
</dbReference>
<evidence type="ECO:0000313" key="4">
    <source>
        <dbReference type="Proteomes" id="UP000708208"/>
    </source>
</evidence>
<evidence type="ECO:0000259" key="2">
    <source>
        <dbReference type="Pfam" id="PF00013"/>
    </source>
</evidence>
<feature type="non-terminal residue" evidence="3">
    <location>
        <position position="1"/>
    </location>
</feature>
<proteinExistence type="predicted"/>
<evidence type="ECO:0000256" key="1">
    <source>
        <dbReference type="PROSITE-ProRule" id="PRU00117"/>
    </source>
</evidence>
<comment type="caution">
    <text evidence="3">The sequence shown here is derived from an EMBL/GenBank/DDBJ whole genome shotgun (WGS) entry which is preliminary data.</text>
</comment>
<keyword evidence="1" id="KW-0694">RNA-binding</keyword>
<organism evidence="3 4">
    <name type="scientific">Allacma fusca</name>
    <dbReference type="NCBI Taxonomy" id="39272"/>
    <lineage>
        <taxon>Eukaryota</taxon>
        <taxon>Metazoa</taxon>
        <taxon>Ecdysozoa</taxon>
        <taxon>Arthropoda</taxon>
        <taxon>Hexapoda</taxon>
        <taxon>Collembola</taxon>
        <taxon>Symphypleona</taxon>
        <taxon>Sminthuridae</taxon>
        <taxon>Allacma</taxon>
    </lineage>
</organism>
<reference evidence="3" key="1">
    <citation type="submission" date="2021-06" db="EMBL/GenBank/DDBJ databases">
        <authorList>
            <person name="Hodson N. C."/>
            <person name="Mongue J. A."/>
            <person name="Jaron S. K."/>
        </authorList>
    </citation>
    <scope>NUCLEOTIDE SEQUENCE</scope>
</reference>
<evidence type="ECO:0000313" key="3">
    <source>
        <dbReference type="EMBL" id="CAG7721922.1"/>
    </source>
</evidence>
<keyword evidence="4" id="KW-1185">Reference proteome</keyword>
<dbReference type="OrthoDB" id="9995375at2759"/>